<dbReference type="PANTHER" id="PTHR11593">
    <property type="entry name" value="60S RIBOSOMAL PROTEIN L17"/>
    <property type="match status" value="1"/>
</dbReference>
<evidence type="ECO:0000313" key="2">
    <source>
        <dbReference type="EMBL" id="KAJ9567514.1"/>
    </source>
</evidence>
<feature type="compositionally biased region" description="Polar residues" evidence="1">
    <location>
        <begin position="398"/>
        <end position="409"/>
    </location>
</feature>
<protein>
    <submittedName>
        <fullName evidence="2">Uncharacterized protein</fullName>
    </submittedName>
</protein>
<feature type="compositionally biased region" description="Polar residues" evidence="1">
    <location>
        <begin position="261"/>
        <end position="296"/>
    </location>
</feature>
<comment type="caution">
    <text evidence="2">The sequence shown here is derived from an EMBL/GenBank/DDBJ whole genome shotgun (WGS) entry which is preliminary data.</text>
</comment>
<feature type="compositionally biased region" description="Polar residues" evidence="1">
    <location>
        <begin position="367"/>
        <end position="376"/>
    </location>
</feature>
<dbReference type="AlphaFoldDB" id="A0AA38WV88"/>
<dbReference type="Gene3D" id="3.90.470.10">
    <property type="entry name" value="Ribosomal protein L22/L17"/>
    <property type="match status" value="1"/>
</dbReference>
<dbReference type="GO" id="GO:0002181">
    <property type="term" value="P:cytoplasmic translation"/>
    <property type="evidence" value="ECO:0007669"/>
    <property type="project" value="TreeGrafter"/>
</dbReference>
<name>A0AA38WV88_9ASTR</name>
<feature type="compositionally biased region" description="Basic and acidic residues" evidence="1">
    <location>
        <begin position="419"/>
        <end position="428"/>
    </location>
</feature>
<gene>
    <name evidence="2" type="ORF">OSB04_003480</name>
</gene>
<feature type="region of interest" description="Disordered" evidence="1">
    <location>
        <begin position="249"/>
        <end position="428"/>
    </location>
</feature>
<evidence type="ECO:0000313" key="3">
    <source>
        <dbReference type="Proteomes" id="UP001172457"/>
    </source>
</evidence>
<dbReference type="Proteomes" id="UP001172457">
    <property type="component" value="Chromosome 1"/>
</dbReference>
<reference evidence="2" key="1">
    <citation type="submission" date="2023-03" db="EMBL/GenBank/DDBJ databases">
        <title>Chromosome-scale reference genome and RAD-based genetic map of yellow starthistle (Centaurea solstitialis) reveal putative structural variation and QTLs associated with invader traits.</title>
        <authorList>
            <person name="Reatini B."/>
            <person name="Cang F.A."/>
            <person name="Jiang Q."/>
            <person name="Mckibben M.T.W."/>
            <person name="Barker M.S."/>
            <person name="Rieseberg L.H."/>
            <person name="Dlugosch K.M."/>
        </authorList>
    </citation>
    <scope>NUCLEOTIDE SEQUENCE</scope>
    <source>
        <strain evidence="2">CAN-66</strain>
        <tissue evidence="2">Leaf</tissue>
    </source>
</reference>
<evidence type="ECO:0000256" key="1">
    <source>
        <dbReference type="SAM" id="MobiDB-lite"/>
    </source>
</evidence>
<dbReference type="PANTHER" id="PTHR11593:SF10">
    <property type="entry name" value="60S RIBOSOMAL PROTEIN L17"/>
    <property type="match status" value="1"/>
</dbReference>
<dbReference type="SUPFAM" id="SSF54843">
    <property type="entry name" value="Ribosomal protein L22"/>
    <property type="match status" value="1"/>
</dbReference>
<dbReference type="InterPro" id="IPR036394">
    <property type="entry name" value="Ribosomal_uL22_sf"/>
</dbReference>
<dbReference type="GO" id="GO:0022625">
    <property type="term" value="C:cytosolic large ribosomal subunit"/>
    <property type="evidence" value="ECO:0007669"/>
    <property type="project" value="TreeGrafter"/>
</dbReference>
<keyword evidence="3" id="KW-1185">Reference proteome</keyword>
<proteinExistence type="predicted"/>
<accession>A0AA38WV88</accession>
<dbReference type="GO" id="GO:0003735">
    <property type="term" value="F:structural constituent of ribosome"/>
    <property type="evidence" value="ECO:0007669"/>
    <property type="project" value="InterPro"/>
</dbReference>
<dbReference type="InterPro" id="IPR005721">
    <property type="entry name" value="Ribosomal_uL22_euk/arc"/>
</dbReference>
<sequence>MWKTGEENGCGKRVRKTDVENGCGKRVRKTDVENGCGKRVCGKRVRKTGAENEFSDSENGFSNSENGCAENGLFRFGKRVRKTGFPIRKTDFPTRKTDAENSLFRFGKRARKTGAGKIAENGFPDSENGFSNSENKKIRLGFEESQLGIDEEMLHAIKLVANCLICWETFVSFYSEQLKSYARKIPDVSRNGLVTDVGEELKKLICSLAYIKCSSKTKQAKNRHSNEQGHWPAKSAKFIRDLLKNAESNTEVMSQDEDSGLQPTQSSTPSEFLPTSSTSKLPQNLVSSTPNPSLKSVSKRHTGVPSSSMAPTLEPISPSLEHSPMEFSQKDSPRVSPNSQKVPSKEQDGMWMAQPTALVQGAGQDRLNINKTFSTETQDEQSSRGPRCQETMGVAGASSRQRTSTNSSKDPSRVGNTPEHGEDSYTYD</sequence>
<organism evidence="2 3">
    <name type="scientific">Centaurea solstitialis</name>
    <name type="common">yellow star-thistle</name>
    <dbReference type="NCBI Taxonomy" id="347529"/>
    <lineage>
        <taxon>Eukaryota</taxon>
        <taxon>Viridiplantae</taxon>
        <taxon>Streptophyta</taxon>
        <taxon>Embryophyta</taxon>
        <taxon>Tracheophyta</taxon>
        <taxon>Spermatophyta</taxon>
        <taxon>Magnoliopsida</taxon>
        <taxon>eudicotyledons</taxon>
        <taxon>Gunneridae</taxon>
        <taxon>Pentapetalae</taxon>
        <taxon>asterids</taxon>
        <taxon>campanulids</taxon>
        <taxon>Asterales</taxon>
        <taxon>Asteraceae</taxon>
        <taxon>Carduoideae</taxon>
        <taxon>Cardueae</taxon>
        <taxon>Centaureinae</taxon>
        <taxon>Centaurea</taxon>
    </lineage>
</organism>
<dbReference type="EMBL" id="JARYMX010000001">
    <property type="protein sequence ID" value="KAJ9567514.1"/>
    <property type="molecule type" value="Genomic_DNA"/>
</dbReference>